<protein>
    <submittedName>
        <fullName evidence="1">Uncharacterized protein</fullName>
    </submittedName>
</protein>
<dbReference type="Proteomes" id="UP000681722">
    <property type="component" value="Unassembled WGS sequence"/>
</dbReference>
<sequence length="118" mass="13073">MNRLQLNRLIIPLSRIKQHGYISDANQSTAPVKKEPEKLEVSVDEKTPKVGYLTPCDWEDALSVVAEKLGRSTGSKMAALAGRFCDAEGLIALKLFQRQDRTSIYTAVVSLANKLRLS</sequence>
<dbReference type="SUPFAM" id="SSF53706">
    <property type="entry name" value="Formate dehydrogenase/DMSO reductase, domains 1-3"/>
    <property type="match status" value="1"/>
</dbReference>
<name>A0A814DMC4_9BILA</name>
<evidence type="ECO:0000313" key="5">
    <source>
        <dbReference type="Proteomes" id="UP000663829"/>
    </source>
</evidence>
<dbReference type="Proteomes" id="UP000682733">
    <property type="component" value="Unassembled WGS sequence"/>
</dbReference>
<keyword evidence="5" id="KW-1185">Reference proteome</keyword>
<dbReference type="Proteomes" id="UP000677228">
    <property type="component" value="Unassembled WGS sequence"/>
</dbReference>
<dbReference type="AlphaFoldDB" id="A0A814DMC4"/>
<evidence type="ECO:0000313" key="3">
    <source>
        <dbReference type="EMBL" id="CAF3731774.1"/>
    </source>
</evidence>
<dbReference type="EMBL" id="CAJNOK010018724">
    <property type="protein sequence ID" value="CAF1287334.1"/>
    <property type="molecule type" value="Genomic_DNA"/>
</dbReference>
<dbReference type="EMBL" id="CAJNOQ010002408">
    <property type="protein sequence ID" value="CAF0956835.1"/>
    <property type="molecule type" value="Genomic_DNA"/>
</dbReference>
<dbReference type="Proteomes" id="UP000663829">
    <property type="component" value="Unassembled WGS sequence"/>
</dbReference>
<dbReference type="EMBL" id="CAJOBC010002408">
    <property type="protein sequence ID" value="CAF3731774.1"/>
    <property type="molecule type" value="Genomic_DNA"/>
</dbReference>
<evidence type="ECO:0000313" key="1">
    <source>
        <dbReference type="EMBL" id="CAF0956835.1"/>
    </source>
</evidence>
<evidence type="ECO:0000313" key="4">
    <source>
        <dbReference type="EMBL" id="CAF4092330.1"/>
    </source>
</evidence>
<reference evidence="1" key="1">
    <citation type="submission" date="2021-02" db="EMBL/GenBank/DDBJ databases">
        <authorList>
            <person name="Nowell W R."/>
        </authorList>
    </citation>
    <scope>NUCLEOTIDE SEQUENCE</scope>
</reference>
<organism evidence="1 5">
    <name type="scientific">Didymodactylos carnosus</name>
    <dbReference type="NCBI Taxonomy" id="1234261"/>
    <lineage>
        <taxon>Eukaryota</taxon>
        <taxon>Metazoa</taxon>
        <taxon>Spiralia</taxon>
        <taxon>Gnathifera</taxon>
        <taxon>Rotifera</taxon>
        <taxon>Eurotatoria</taxon>
        <taxon>Bdelloidea</taxon>
        <taxon>Philodinida</taxon>
        <taxon>Philodinidae</taxon>
        <taxon>Didymodactylos</taxon>
    </lineage>
</organism>
<evidence type="ECO:0000313" key="2">
    <source>
        <dbReference type="EMBL" id="CAF1287334.1"/>
    </source>
</evidence>
<accession>A0A814DMC4</accession>
<gene>
    <name evidence="1" type="ORF">GPM918_LOCUS11543</name>
    <name evidence="2" type="ORF">OVA965_LOCUS27925</name>
    <name evidence="3" type="ORF">SRO942_LOCUS11544</name>
    <name evidence="4" type="ORF">TMI583_LOCUS28672</name>
</gene>
<dbReference type="EMBL" id="CAJOBA010040291">
    <property type="protein sequence ID" value="CAF4092330.1"/>
    <property type="molecule type" value="Genomic_DNA"/>
</dbReference>
<comment type="caution">
    <text evidence="1">The sequence shown here is derived from an EMBL/GenBank/DDBJ whole genome shotgun (WGS) entry which is preliminary data.</text>
</comment>
<proteinExistence type="predicted"/>